<evidence type="ECO:0000313" key="4">
    <source>
        <dbReference type="EMBL" id="MBN2067302.1"/>
    </source>
</evidence>
<reference evidence="4" key="1">
    <citation type="submission" date="2021-01" db="EMBL/GenBank/DDBJ databases">
        <title>Active Sulfur Cycling in an Early Earth Analoge.</title>
        <authorList>
            <person name="Hahn C.R."/>
            <person name="Youssef N.H."/>
            <person name="Elshahed M."/>
        </authorList>
    </citation>
    <scope>NUCLEOTIDE SEQUENCE</scope>
    <source>
        <strain evidence="4">Zod_Metabat.1151</strain>
    </source>
</reference>
<dbReference type="PROSITE" id="PS50818">
    <property type="entry name" value="INTEIN_C_TER"/>
    <property type="match status" value="1"/>
</dbReference>
<dbReference type="GO" id="GO:0004519">
    <property type="term" value="F:endonuclease activity"/>
    <property type="evidence" value="ECO:0007669"/>
    <property type="project" value="InterPro"/>
</dbReference>
<dbReference type="GO" id="GO:0005506">
    <property type="term" value="F:iron ion binding"/>
    <property type="evidence" value="ECO:0007669"/>
    <property type="project" value="InterPro"/>
</dbReference>
<dbReference type="Proteomes" id="UP000809243">
    <property type="component" value="Unassembled WGS sequence"/>
</dbReference>
<dbReference type="EMBL" id="JAFGDB010000039">
    <property type="protein sequence ID" value="MBN2067302.1"/>
    <property type="molecule type" value="Genomic_DNA"/>
</dbReference>
<evidence type="ECO:0000256" key="1">
    <source>
        <dbReference type="ARBA" id="ARBA00022813"/>
    </source>
</evidence>
<dbReference type="SUPFAM" id="SSF51294">
    <property type="entry name" value="Hedgehog/intein (Hint) domain"/>
    <property type="match status" value="1"/>
</dbReference>
<dbReference type="InterPro" id="IPR003586">
    <property type="entry name" value="Hint_dom_C"/>
</dbReference>
<dbReference type="InterPro" id="IPR030934">
    <property type="entry name" value="Intein_C"/>
</dbReference>
<gene>
    <name evidence="4" type="ORF">JW744_02445</name>
</gene>
<proteinExistence type="predicted"/>
<evidence type="ECO:0000313" key="5">
    <source>
        <dbReference type="Proteomes" id="UP000809243"/>
    </source>
</evidence>
<dbReference type="Gene3D" id="3.90.1010.10">
    <property type="match status" value="2"/>
</dbReference>
<dbReference type="GO" id="GO:0016226">
    <property type="term" value="P:iron-sulfur cluster assembly"/>
    <property type="evidence" value="ECO:0007669"/>
    <property type="project" value="InterPro"/>
</dbReference>
<keyword evidence="1" id="KW-0068">Autocatalytic cleavage</keyword>
<keyword evidence="2" id="KW-0651">Protein splicing</keyword>
<dbReference type="CDD" id="cd06664">
    <property type="entry name" value="IscU_like"/>
    <property type="match status" value="1"/>
</dbReference>
<dbReference type="InterPro" id="IPR004042">
    <property type="entry name" value="Intein_endonuc_central"/>
</dbReference>
<evidence type="ECO:0000256" key="2">
    <source>
        <dbReference type="ARBA" id="ARBA00023000"/>
    </source>
</evidence>
<dbReference type="Pfam" id="PF14528">
    <property type="entry name" value="LAGLIDADG_3"/>
    <property type="match status" value="1"/>
</dbReference>
<dbReference type="Gene3D" id="3.10.28.10">
    <property type="entry name" value="Homing endonucleases"/>
    <property type="match status" value="1"/>
</dbReference>
<feature type="domain" description="DOD-type homing endonuclease" evidence="3">
    <location>
        <begin position="199"/>
        <end position="337"/>
    </location>
</feature>
<evidence type="ECO:0000259" key="3">
    <source>
        <dbReference type="PROSITE" id="PS50819"/>
    </source>
</evidence>
<sequence>MYSDKVLDEFRHPQNIGDIKNPDGVGKVGNPQCGDLMWVYIKVGKNKAGEEIIKDIKVKTFGCLPPNEKVVLGSEWANIDSIKEGQSVINGEGTKDFVNKFFEIPYNGKMLTFVPFVSRYNSFSVTREHPILGVKRENISGGKSLYGKSKWLRVDRSKIDSIKPEFIKAGELKTGDFLVFTSPKEKKDKTELSKDLLRLLGYYLAEGYPIAKGNAVAFAFHKDEKEFIEEVDQLVNKIINKKTSRRTRGNVTEIYFCSKKFSDVLLKYGGKGAKRKTLSEEIILLPPKKQMEVIKTFWAGDGDRTTRRKSDSPTYRLATASEKLAIQFQEILARNGIFSSISKRQRKEHQIERRNVTGSPLYIVKYKTGRKHNFVRPRKDYFLVPIKQIIQKNYDGFVYNLHMTNSPNSYLVKGFVVHNCVAAIATSSKLTEIVKGMTLEEALKIDKAKIAKELGGLPPIKMHCSILSMDGLRKAIEDYRSKSK</sequence>
<dbReference type="InterPro" id="IPR027434">
    <property type="entry name" value="Homing_endonucl"/>
</dbReference>
<dbReference type="Pfam" id="PF01592">
    <property type="entry name" value="NifU_N"/>
    <property type="match status" value="2"/>
</dbReference>
<dbReference type="SMART" id="SM00305">
    <property type="entry name" value="HintC"/>
    <property type="match status" value="1"/>
</dbReference>
<dbReference type="SUPFAM" id="SSF82649">
    <property type="entry name" value="SufE/NifU"/>
    <property type="match status" value="2"/>
</dbReference>
<dbReference type="GO" id="GO:0051536">
    <property type="term" value="F:iron-sulfur cluster binding"/>
    <property type="evidence" value="ECO:0007669"/>
    <property type="project" value="InterPro"/>
</dbReference>
<accession>A0A938YSK7</accession>
<dbReference type="InterPro" id="IPR002871">
    <property type="entry name" value="NIF_FeS_clus_asmbl_NifU_N"/>
</dbReference>
<dbReference type="InterPro" id="IPR036844">
    <property type="entry name" value="Hint_dom_sf"/>
</dbReference>
<comment type="caution">
    <text evidence="4">The sequence shown here is derived from an EMBL/GenBank/DDBJ whole genome shotgun (WGS) entry which is preliminary data.</text>
</comment>
<dbReference type="AlphaFoldDB" id="A0A938YSK7"/>
<name>A0A938YSK7_9ARCH</name>
<organism evidence="4 5">
    <name type="scientific">Candidatus Iainarchaeum sp</name>
    <dbReference type="NCBI Taxonomy" id="3101447"/>
    <lineage>
        <taxon>Archaea</taxon>
        <taxon>Candidatus Iainarchaeota</taxon>
        <taxon>Candidatus Iainarchaeia</taxon>
        <taxon>Candidatus Iainarchaeales</taxon>
        <taxon>Candidatus Iainarchaeaceae</taxon>
        <taxon>Candidatus Iainarchaeum</taxon>
    </lineage>
</organism>
<dbReference type="Gene3D" id="2.170.16.10">
    <property type="entry name" value="Hedgehog/Intein (Hint) domain"/>
    <property type="match status" value="1"/>
</dbReference>
<dbReference type="InterPro" id="IPR004860">
    <property type="entry name" value="LAGLIDADG_dom"/>
</dbReference>
<dbReference type="PROSITE" id="PS50819">
    <property type="entry name" value="INTEIN_ENDONUCLEASE"/>
    <property type="match status" value="1"/>
</dbReference>
<dbReference type="PANTHER" id="PTHR10093">
    <property type="entry name" value="IRON-SULFUR CLUSTER ASSEMBLY ENZYME NIFU HOMOLOG"/>
    <property type="match status" value="1"/>
</dbReference>
<protein>
    <submittedName>
        <fullName evidence="4">Iron-sulfur cluster assembly scaffold protein</fullName>
    </submittedName>
</protein>